<sequence>MPACRPASSARQAATSLRGRWTSFCRRRRWSMSSASTSDVKALGGVPLNSGRARRVLWFSRQGNRFRSIIDLGAAPHPPDAIALVLSPACLYIAIVDVPEALSNE</sequence>
<dbReference type="STRING" id="1297569.MESS2_350016"/>
<organism evidence="1 2">
    <name type="scientific">Mesorhizobium metallidurans STM 2683</name>
    <dbReference type="NCBI Taxonomy" id="1297569"/>
    <lineage>
        <taxon>Bacteria</taxon>
        <taxon>Pseudomonadati</taxon>
        <taxon>Pseudomonadota</taxon>
        <taxon>Alphaproteobacteria</taxon>
        <taxon>Hyphomicrobiales</taxon>
        <taxon>Phyllobacteriaceae</taxon>
        <taxon>Mesorhizobium</taxon>
    </lineage>
</organism>
<dbReference type="Proteomes" id="UP000012062">
    <property type="component" value="Unassembled WGS sequence"/>
</dbReference>
<dbReference type="EMBL" id="CAUM01000101">
    <property type="protein sequence ID" value="CCV06644.1"/>
    <property type="molecule type" value="Genomic_DNA"/>
</dbReference>
<keyword evidence="2" id="KW-1185">Reference proteome</keyword>
<evidence type="ECO:0000313" key="2">
    <source>
        <dbReference type="Proteomes" id="UP000012062"/>
    </source>
</evidence>
<dbReference type="AlphaFoldDB" id="M5EPF5"/>
<proteinExistence type="predicted"/>
<evidence type="ECO:0000313" key="1">
    <source>
        <dbReference type="EMBL" id="CCV06644.1"/>
    </source>
</evidence>
<reference evidence="1 2" key="1">
    <citation type="submission" date="2013-02" db="EMBL/GenBank/DDBJ databases">
        <authorList>
            <person name="Genoscope - CEA"/>
        </authorList>
    </citation>
    <scope>NUCLEOTIDE SEQUENCE [LARGE SCALE GENOMIC DNA]</scope>
    <source>
        <strain evidence="1 2">STM 2683</strain>
    </source>
</reference>
<accession>M5EPF5</accession>
<name>M5EPF5_9HYPH</name>
<protein>
    <submittedName>
        <fullName evidence="1">Uncharacterized protein</fullName>
    </submittedName>
</protein>
<gene>
    <name evidence="1" type="ORF">MESS2_350016</name>
</gene>
<comment type="caution">
    <text evidence="1">The sequence shown here is derived from an EMBL/GenBank/DDBJ whole genome shotgun (WGS) entry which is preliminary data.</text>
</comment>